<dbReference type="GO" id="GO:0006865">
    <property type="term" value="P:amino acid transport"/>
    <property type="evidence" value="ECO:0007669"/>
    <property type="project" value="InterPro"/>
</dbReference>
<organism evidence="7 8">
    <name type="scientific">Suillus plorans</name>
    <dbReference type="NCBI Taxonomy" id="116603"/>
    <lineage>
        <taxon>Eukaryota</taxon>
        <taxon>Fungi</taxon>
        <taxon>Dikarya</taxon>
        <taxon>Basidiomycota</taxon>
        <taxon>Agaricomycotina</taxon>
        <taxon>Agaricomycetes</taxon>
        <taxon>Agaricomycetidae</taxon>
        <taxon>Boletales</taxon>
        <taxon>Suillineae</taxon>
        <taxon>Suillaceae</taxon>
        <taxon>Suillus</taxon>
    </lineage>
</organism>
<feature type="transmembrane region" description="Helical" evidence="6">
    <location>
        <begin position="401"/>
        <end position="424"/>
    </location>
</feature>
<dbReference type="OrthoDB" id="10054429at2759"/>
<feature type="transmembrane region" description="Helical" evidence="6">
    <location>
        <begin position="269"/>
        <end position="296"/>
    </location>
</feature>
<keyword evidence="8" id="KW-1185">Reference proteome</keyword>
<feature type="transmembrane region" description="Helical" evidence="6">
    <location>
        <begin position="195"/>
        <end position="215"/>
    </location>
</feature>
<evidence type="ECO:0000313" key="7">
    <source>
        <dbReference type="EMBL" id="KAG1802024.1"/>
    </source>
</evidence>
<dbReference type="EMBL" id="JABBWE010000006">
    <property type="protein sequence ID" value="KAG1802024.1"/>
    <property type="molecule type" value="Genomic_DNA"/>
</dbReference>
<dbReference type="Proteomes" id="UP000719766">
    <property type="component" value="Unassembled WGS sequence"/>
</dbReference>
<feature type="transmembrane region" description="Helical" evidence="6">
    <location>
        <begin position="323"/>
        <end position="354"/>
    </location>
</feature>
<dbReference type="InterPro" id="IPR002293">
    <property type="entry name" value="AA/rel_permease1"/>
</dbReference>
<dbReference type="PANTHER" id="PTHR45649:SF26">
    <property type="entry name" value="OS04G0435100 PROTEIN"/>
    <property type="match status" value="1"/>
</dbReference>
<reference evidence="7" key="1">
    <citation type="journal article" date="2020" name="New Phytol.">
        <title>Comparative genomics reveals dynamic genome evolution in host specialist ectomycorrhizal fungi.</title>
        <authorList>
            <person name="Lofgren L.A."/>
            <person name="Nguyen N.H."/>
            <person name="Vilgalys R."/>
            <person name="Ruytinx J."/>
            <person name="Liao H.L."/>
            <person name="Branco S."/>
            <person name="Kuo A."/>
            <person name="LaButti K."/>
            <person name="Lipzen A."/>
            <person name="Andreopoulos W."/>
            <person name="Pangilinan J."/>
            <person name="Riley R."/>
            <person name="Hundley H."/>
            <person name="Na H."/>
            <person name="Barry K."/>
            <person name="Grigoriev I.V."/>
            <person name="Stajich J.E."/>
            <person name="Kennedy P.G."/>
        </authorList>
    </citation>
    <scope>NUCLEOTIDE SEQUENCE</scope>
    <source>
        <strain evidence="7">S12</strain>
    </source>
</reference>
<feature type="transmembrane region" description="Helical" evidence="6">
    <location>
        <begin position="43"/>
        <end position="64"/>
    </location>
</feature>
<evidence type="ECO:0000256" key="2">
    <source>
        <dbReference type="ARBA" id="ARBA00022448"/>
    </source>
</evidence>
<keyword evidence="5 6" id="KW-0472">Membrane</keyword>
<name>A0A9P7DSJ5_9AGAM</name>
<feature type="transmembrane region" description="Helical" evidence="6">
    <location>
        <begin position="472"/>
        <end position="492"/>
    </location>
</feature>
<evidence type="ECO:0000256" key="5">
    <source>
        <dbReference type="ARBA" id="ARBA00023136"/>
    </source>
</evidence>
<dbReference type="PANTHER" id="PTHR45649">
    <property type="entry name" value="AMINO-ACID PERMEASE BAT1"/>
    <property type="match status" value="1"/>
</dbReference>
<feature type="transmembrane region" description="Helical" evidence="6">
    <location>
        <begin position="445"/>
        <end position="466"/>
    </location>
</feature>
<accession>A0A9P7DSJ5</accession>
<sequence>MVKLEHRDFSVGGDKEEARDVSVSGQRLQELGYAVEFRREMSLFGVLGMSFCAIGILTGMSSAFQTGLFSGGPLGLFWGWNICSFFMFLIALSLAEICSTYPTMGGLYFWVCKMKPDMPILGFFTGWLYSMAMVFTGASGNLSIALYLASMAEVGQGRTLTRIEITAIAWAMNIFSGIINTIGTKAIGRMSAFNVWWTLGGTFVLVITLLVKAPVKNSPEFVFTNFQNFTGWESKGFVVLLGFLQAVYTLEGCETAAQVAEEAVRAEILAPLAVVGSIAGSWLIGLAYMLSLLFAVQNIASVKATTYAIPISQLFYDAVGPKLTQVCLVVVLLAQVMAAITNFTASSRLFYALARDNAFPLKKQFIALNRFQAPYWGVWVSVLIGCLISCAYIGSAVAFNAILSSAAISVMLSYMQPILIRVFWPDSIDDFGPFRLGKWSWPVNLAGLLFCIFICVLFILPTAYPVNVLNMNYSIVAVGGLLVIITINWFWWGKHSFKGPVKTWVAPSPSLH</sequence>
<dbReference type="RefSeq" id="XP_041165216.1">
    <property type="nucleotide sequence ID" value="XM_041308843.1"/>
</dbReference>
<dbReference type="AlphaFoldDB" id="A0A9P7DSJ5"/>
<dbReference type="InterPro" id="IPR004840">
    <property type="entry name" value="Amino_acid_permease_CS"/>
</dbReference>
<dbReference type="GeneID" id="64602607"/>
<dbReference type="PROSITE" id="PS00218">
    <property type="entry name" value="AMINO_ACID_PERMEASE_1"/>
    <property type="match status" value="1"/>
</dbReference>
<keyword evidence="3 6" id="KW-0812">Transmembrane</keyword>
<keyword evidence="2" id="KW-0813">Transport</keyword>
<feature type="transmembrane region" description="Helical" evidence="6">
    <location>
        <begin position="76"/>
        <end position="99"/>
    </location>
</feature>
<evidence type="ECO:0000256" key="3">
    <source>
        <dbReference type="ARBA" id="ARBA00022692"/>
    </source>
</evidence>
<protein>
    <submittedName>
        <fullName evidence="7">Amino acid transporter</fullName>
    </submittedName>
</protein>
<proteinExistence type="predicted"/>
<evidence type="ECO:0000256" key="4">
    <source>
        <dbReference type="ARBA" id="ARBA00022989"/>
    </source>
</evidence>
<dbReference type="GO" id="GO:0022857">
    <property type="term" value="F:transmembrane transporter activity"/>
    <property type="evidence" value="ECO:0007669"/>
    <property type="project" value="InterPro"/>
</dbReference>
<dbReference type="Gene3D" id="1.20.1740.10">
    <property type="entry name" value="Amino acid/polyamine transporter I"/>
    <property type="match status" value="1"/>
</dbReference>
<feature type="transmembrane region" description="Helical" evidence="6">
    <location>
        <begin position="120"/>
        <end position="148"/>
    </location>
</feature>
<comment type="caution">
    <text evidence="7">The sequence shown here is derived from an EMBL/GenBank/DDBJ whole genome shotgun (WGS) entry which is preliminary data.</text>
</comment>
<comment type="subcellular location">
    <subcellularLocation>
        <location evidence="1">Membrane</location>
        <topology evidence="1">Multi-pass membrane protein</topology>
    </subcellularLocation>
</comment>
<gene>
    <name evidence="7" type="ORF">HD556DRAFT_1493700</name>
</gene>
<feature type="transmembrane region" description="Helical" evidence="6">
    <location>
        <begin position="160"/>
        <end position="183"/>
    </location>
</feature>
<dbReference type="PIRSF" id="PIRSF006060">
    <property type="entry name" value="AA_transporter"/>
    <property type="match status" value="1"/>
</dbReference>
<feature type="transmembrane region" description="Helical" evidence="6">
    <location>
        <begin position="375"/>
        <end position="395"/>
    </location>
</feature>
<keyword evidence="4 6" id="KW-1133">Transmembrane helix</keyword>
<dbReference type="Pfam" id="PF13520">
    <property type="entry name" value="AA_permease_2"/>
    <property type="match status" value="1"/>
</dbReference>
<evidence type="ECO:0000256" key="6">
    <source>
        <dbReference type="SAM" id="Phobius"/>
    </source>
</evidence>
<evidence type="ECO:0000256" key="1">
    <source>
        <dbReference type="ARBA" id="ARBA00004141"/>
    </source>
</evidence>
<evidence type="ECO:0000313" key="8">
    <source>
        <dbReference type="Proteomes" id="UP000719766"/>
    </source>
</evidence>
<dbReference type="GO" id="GO:0016020">
    <property type="term" value="C:membrane"/>
    <property type="evidence" value="ECO:0007669"/>
    <property type="project" value="UniProtKB-SubCell"/>
</dbReference>